<proteinExistence type="predicted"/>
<comment type="caution">
    <text evidence="1">The sequence shown here is derived from an EMBL/GenBank/DDBJ whole genome shotgun (WGS) entry which is preliminary data.</text>
</comment>
<organism evidence="1 2">
    <name type="scientific">Macrosiphum euphorbiae</name>
    <name type="common">potato aphid</name>
    <dbReference type="NCBI Taxonomy" id="13131"/>
    <lineage>
        <taxon>Eukaryota</taxon>
        <taxon>Metazoa</taxon>
        <taxon>Ecdysozoa</taxon>
        <taxon>Arthropoda</taxon>
        <taxon>Hexapoda</taxon>
        <taxon>Insecta</taxon>
        <taxon>Pterygota</taxon>
        <taxon>Neoptera</taxon>
        <taxon>Paraneoptera</taxon>
        <taxon>Hemiptera</taxon>
        <taxon>Sternorrhyncha</taxon>
        <taxon>Aphidomorpha</taxon>
        <taxon>Aphidoidea</taxon>
        <taxon>Aphididae</taxon>
        <taxon>Macrosiphini</taxon>
        <taxon>Macrosiphum</taxon>
    </lineage>
</organism>
<accession>A0AAV0Y5E9</accession>
<evidence type="ECO:0000313" key="2">
    <source>
        <dbReference type="Proteomes" id="UP001160148"/>
    </source>
</evidence>
<dbReference type="Proteomes" id="UP001160148">
    <property type="component" value="Unassembled WGS sequence"/>
</dbReference>
<gene>
    <name evidence="1" type="ORF">MEUPH1_LOCUS29504</name>
</gene>
<sequence length="90" mass="10313">MKMMNGKYKPVDVDNSWIVPYSPLVSKIMKAHINLESCSSVVAIKYILIHKGSNPAMFTIENKKDEIEDYQSGRYINSKPRMFLSTNIIT</sequence>
<evidence type="ECO:0000313" key="1">
    <source>
        <dbReference type="EMBL" id="CAI6376090.1"/>
    </source>
</evidence>
<keyword evidence="2" id="KW-1185">Reference proteome</keyword>
<dbReference type="EMBL" id="CARXXK010001423">
    <property type="protein sequence ID" value="CAI6376090.1"/>
    <property type="molecule type" value="Genomic_DNA"/>
</dbReference>
<protein>
    <submittedName>
        <fullName evidence="1">Uncharacterized protein</fullName>
    </submittedName>
</protein>
<name>A0AAV0Y5E9_9HEMI</name>
<dbReference type="AlphaFoldDB" id="A0AAV0Y5E9"/>
<reference evidence="1 2" key="1">
    <citation type="submission" date="2023-01" db="EMBL/GenBank/DDBJ databases">
        <authorList>
            <person name="Whitehead M."/>
        </authorList>
    </citation>
    <scope>NUCLEOTIDE SEQUENCE [LARGE SCALE GENOMIC DNA]</scope>
</reference>